<accession>A0A7K0BMY3</accession>
<name>A0A7K0BMY3_9ACTN</name>
<dbReference type="Proteomes" id="UP000487268">
    <property type="component" value="Unassembled WGS sequence"/>
</dbReference>
<protein>
    <submittedName>
        <fullName evidence="1">Uncharacterized protein</fullName>
    </submittedName>
</protein>
<dbReference type="EMBL" id="WEGH01000001">
    <property type="protein sequence ID" value="MQY02538.1"/>
    <property type="molecule type" value="Genomic_DNA"/>
</dbReference>
<dbReference type="AlphaFoldDB" id="A0A7K0BMY3"/>
<proteinExistence type="predicted"/>
<reference evidence="1 2" key="1">
    <citation type="submission" date="2019-10" db="EMBL/GenBank/DDBJ databases">
        <title>Actinomadura rubteroloni sp. nov. and Actinomadura macrotermitis sp. nov., isolated from the gut of fungus growing-termite Macrotermes natalensis.</title>
        <authorList>
            <person name="Benndorf R."/>
            <person name="Martin K."/>
            <person name="Kuefner M."/>
            <person name="De Beer W."/>
            <person name="Kaster A.-K."/>
            <person name="Vollmers J."/>
            <person name="Poulsen M."/>
            <person name="Beemelmanns C."/>
        </authorList>
    </citation>
    <scope>NUCLEOTIDE SEQUENCE [LARGE SCALE GENOMIC DNA]</scope>
    <source>
        <strain evidence="1 2">RB68</strain>
    </source>
</reference>
<keyword evidence="2" id="KW-1185">Reference proteome</keyword>
<sequence>MHHLGALRKVRAAILCVMKQARDAAEELSLLRREFSGWSFLISDRGRWWALRTGPHVVSEIVTDTAALLREQLQELHEVEQGR</sequence>
<comment type="caution">
    <text evidence="1">The sequence shown here is derived from an EMBL/GenBank/DDBJ whole genome shotgun (WGS) entry which is preliminary data.</text>
</comment>
<evidence type="ECO:0000313" key="1">
    <source>
        <dbReference type="EMBL" id="MQY02538.1"/>
    </source>
</evidence>
<gene>
    <name evidence="1" type="ORF">ACRB68_05680</name>
</gene>
<evidence type="ECO:0000313" key="2">
    <source>
        <dbReference type="Proteomes" id="UP000487268"/>
    </source>
</evidence>
<organism evidence="1 2">
    <name type="scientific">Actinomadura macrotermitis</name>
    <dbReference type="NCBI Taxonomy" id="2585200"/>
    <lineage>
        <taxon>Bacteria</taxon>
        <taxon>Bacillati</taxon>
        <taxon>Actinomycetota</taxon>
        <taxon>Actinomycetes</taxon>
        <taxon>Streptosporangiales</taxon>
        <taxon>Thermomonosporaceae</taxon>
        <taxon>Actinomadura</taxon>
    </lineage>
</organism>